<dbReference type="PANTHER" id="PTHR37540">
    <property type="entry name" value="TRANSCRIPTION FACTOR (ACR-2), PUTATIVE-RELATED-RELATED"/>
    <property type="match status" value="1"/>
</dbReference>
<evidence type="ECO:0000313" key="3">
    <source>
        <dbReference type="Proteomes" id="UP000664132"/>
    </source>
</evidence>
<evidence type="ECO:0000256" key="1">
    <source>
        <dbReference type="SAM" id="MobiDB-lite"/>
    </source>
</evidence>
<sequence>MQTPSNCTGVPAHRKPRAGKTSIPRITPKNQQPVPKPNLACNITLQLRPAGALPTIDAEKAIRRQVVQGLPKGRRPVIRNRIELFLPDNIGHISQSREFPARSVNSEEVTDADHSAYTEQGNTSTTASTISISEDVSDRDDFWWVLPATSPVTILGAGRVDPFGNYPIRITKTVQWLLDEVHTNPNPLFRTFQKAWLPSAIHDSAMFHQLLANIAINVYTIQGRDSTNVISMRHHSSALRDINSVIADPVKGIGDDVVRSVGTFVCYSAYTENFMSLDMHLSGLERIVQLRGGWHSFDHNETLRCQLFGVDLAGACRRDSKARFPPPDTLIQEAHNTNHSPAIGAYGISPFLASYIGLYIQDHLLVNAFHDLGIAIEYINRKSRLGEPWADINFFVYWIDPIVHSLVGQEFLEEGKLLQEATRLGLLLFLSKIRRYCGQLGVSTRCFSAKLRSLVSRKNVSNFGVSAKKILLWALLMGLVESKEEADQSWYIIKVAEIAYEMGFWSWSETFGSVKDCIWIRDVFDAEEDKFRDRFEPVLNNLIVLYLSKT</sequence>
<comment type="caution">
    <text evidence="2">The sequence shown here is derived from an EMBL/GenBank/DDBJ whole genome shotgun (WGS) entry which is preliminary data.</text>
</comment>
<evidence type="ECO:0008006" key="4">
    <source>
        <dbReference type="Google" id="ProtNLM"/>
    </source>
</evidence>
<dbReference type="OrthoDB" id="4159781at2759"/>
<dbReference type="AlphaFoldDB" id="A0A8H7T8J6"/>
<feature type="region of interest" description="Disordered" evidence="1">
    <location>
        <begin position="1"/>
        <end position="37"/>
    </location>
</feature>
<dbReference type="EMBL" id="JAFJYH010000172">
    <property type="protein sequence ID" value="KAG4416850.1"/>
    <property type="molecule type" value="Genomic_DNA"/>
</dbReference>
<protein>
    <recommendedName>
        <fullName evidence="4">Tachykinin family protein</fullName>
    </recommendedName>
</protein>
<organism evidence="2 3">
    <name type="scientific">Cadophora malorum</name>
    <dbReference type="NCBI Taxonomy" id="108018"/>
    <lineage>
        <taxon>Eukaryota</taxon>
        <taxon>Fungi</taxon>
        <taxon>Dikarya</taxon>
        <taxon>Ascomycota</taxon>
        <taxon>Pezizomycotina</taxon>
        <taxon>Leotiomycetes</taxon>
        <taxon>Helotiales</taxon>
        <taxon>Ploettnerulaceae</taxon>
        <taxon>Cadophora</taxon>
    </lineage>
</organism>
<accession>A0A8H7T8J6</accession>
<evidence type="ECO:0000313" key="2">
    <source>
        <dbReference type="EMBL" id="KAG4416850.1"/>
    </source>
</evidence>
<dbReference type="PANTHER" id="PTHR37540:SF5">
    <property type="entry name" value="TRANSCRIPTION FACTOR DOMAIN-CONTAINING PROTEIN"/>
    <property type="match status" value="1"/>
</dbReference>
<proteinExistence type="predicted"/>
<dbReference type="Proteomes" id="UP000664132">
    <property type="component" value="Unassembled WGS sequence"/>
</dbReference>
<gene>
    <name evidence="2" type="ORF">IFR04_009992</name>
</gene>
<name>A0A8H7T8J6_9HELO</name>
<keyword evidence="3" id="KW-1185">Reference proteome</keyword>
<reference evidence="2" key="1">
    <citation type="submission" date="2021-02" db="EMBL/GenBank/DDBJ databases">
        <title>Genome sequence Cadophora malorum strain M34.</title>
        <authorList>
            <person name="Stefanovic E."/>
            <person name="Vu D."/>
            <person name="Scully C."/>
            <person name="Dijksterhuis J."/>
            <person name="Roader J."/>
            <person name="Houbraken J."/>
        </authorList>
    </citation>
    <scope>NUCLEOTIDE SEQUENCE</scope>
    <source>
        <strain evidence="2">M34</strain>
    </source>
</reference>